<organism evidence="2">
    <name type="scientific">Siphoviridae sp. ctkzC12</name>
    <dbReference type="NCBI Taxonomy" id="2826446"/>
    <lineage>
        <taxon>Viruses</taxon>
        <taxon>Duplodnaviria</taxon>
        <taxon>Heunggongvirae</taxon>
        <taxon>Uroviricota</taxon>
        <taxon>Caudoviricetes</taxon>
    </lineage>
</organism>
<accession>A0A8S5LVW1</accession>
<dbReference type="EMBL" id="BK014750">
    <property type="protein sequence ID" value="DAD74042.1"/>
    <property type="molecule type" value="Genomic_DNA"/>
</dbReference>
<sequence>MKKPTINFSWPVVLSDFSNNEDKNYEIFSRCKLKVFYKGETADHRYFSDEFADQLIRSLPYTPVVSRYDDESEDFEGHASRQEIFGIVDPCGEITFEDDEEDGKTWCVTDVILYTERPDQLGELAKKIPGHPHSLELDPKSTKYKINYDDKKHFKNIEFTAGDFVGVSVLGMNQKPAFTGSSFFNENSEFAKKMQLLKDYCERRLEENQHGGEKMNLSEFIKLTWGDISAKVVNAIEKEYQEEFYICPVDFYDDSVICHVYSFIDGSTTYLKFYYTIDENAVVTLGEVKEVHVVWEEMPEPAPAEPSPNASLEDNTASAETDMGQAEPEPSAEPKVGEQTDFDNQTPETTPDPEPVSAASTIENEEGHNSNDQQSNFTGAAASVTNVEDAPLVNEGQQVNESECGHENKQIENSSSTSFTDSEREEYENLKKAKKVQLVESYRNVLTEEEYNNYMSSIDTFNAEDLELDLLKIYKRVNDEVNATSVRGIGRAFTVYAPETNKDTENPLDAFVRKNLKR</sequence>
<feature type="region of interest" description="Disordered" evidence="1">
    <location>
        <begin position="397"/>
        <end position="423"/>
    </location>
</feature>
<evidence type="ECO:0000256" key="1">
    <source>
        <dbReference type="SAM" id="MobiDB-lite"/>
    </source>
</evidence>
<feature type="region of interest" description="Disordered" evidence="1">
    <location>
        <begin position="299"/>
        <end position="358"/>
    </location>
</feature>
<proteinExistence type="predicted"/>
<feature type="compositionally biased region" description="Polar residues" evidence="1">
    <location>
        <begin position="411"/>
        <end position="420"/>
    </location>
</feature>
<evidence type="ECO:0000313" key="2">
    <source>
        <dbReference type="EMBL" id="DAD74042.1"/>
    </source>
</evidence>
<protein>
    <submittedName>
        <fullName evidence="2">Uncharacterized protein</fullName>
    </submittedName>
</protein>
<name>A0A8S5LVW1_9CAUD</name>
<reference evidence="2" key="1">
    <citation type="journal article" date="2021" name="Proc. Natl. Acad. Sci. U.S.A.">
        <title>A Catalog of Tens of Thousands of Viruses from Human Metagenomes Reveals Hidden Associations with Chronic Diseases.</title>
        <authorList>
            <person name="Tisza M.J."/>
            <person name="Buck C.B."/>
        </authorList>
    </citation>
    <scope>NUCLEOTIDE SEQUENCE</scope>
    <source>
        <strain evidence="2">CtkzC12</strain>
    </source>
</reference>